<accession>A0ABS4Z8V4</accession>
<dbReference type="Gene3D" id="3.20.20.80">
    <property type="entry name" value="Glycosidases"/>
    <property type="match status" value="1"/>
</dbReference>
<feature type="region of interest" description="Disordered" evidence="4">
    <location>
        <begin position="44"/>
        <end position="84"/>
    </location>
</feature>
<feature type="signal peptide" evidence="5">
    <location>
        <begin position="1"/>
        <end position="33"/>
    </location>
</feature>
<protein>
    <submittedName>
        <fullName evidence="6">GH25 family lysozyme M1 (1,4-beta-N-acetylmuramidase)</fullName>
    </submittedName>
</protein>
<dbReference type="CDD" id="cd06412">
    <property type="entry name" value="GH25_CH-type"/>
    <property type="match status" value="1"/>
</dbReference>
<keyword evidence="5" id="KW-0732">Signal</keyword>
<name>A0ABS4Z8V4_9ACTN</name>
<dbReference type="SUPFAM" id="SSF51445">
    <property type="entry name" value="(Trans)glycosidases"/>
    <property type="match status" value="1"/>
</dbReference>
<comment type="caution">
    <text evidence="6">The sequence shown here is derived from an EMBL/GenBank/DDBJ whole genome shotgun (WGS) entry which is preliminary data.</text>
</comment>
<dbReference type="EMBL" id="JAGIOB010000001">
    <property type="protein sequence ID" value="MBP2417475.1"/>
    <property type="molecule type" value="Genomic_DNA"/>
</dbReference>
<evidence type="ECO:0000256" key="2">
    <source>
        <dbReference type="ARBA" id="ARBA00022801"/>
    </source>
</evidence>
<evidence type="ECO:0000313" key="7">
    <source>
        <dbReference type="Proteomes" id="UP000758168"/>
    </source>
</evidence>
<dbReference type="PANTHER" id="PTHR34135:SF2">
    <property type="entry name" value="LYSOZYME"/>
    <property type="match status" value="1"/>
</dbReference>
<evidence type="ECO:0000256" key="5">
    <source>
        <dbReference type="SAM" id="SignalP"/>
    </source>
</evidence>
<evidence type="ECO:0000256" key="1">
    <source>
        <dbReference type="ARBA" id="ARBA00010646"/>
    </source>
</evidence>
<keyword evidence="2" id="KW-0378">Hydrolase</keyword>
<dbReference type="Proteomes" id="UP000758168">
    <property type="component" value="Unassembled WGS sequence"/>
</dbReference>
<proteinExistence type="inferred from homology"/>
<sequence length="305" mass="32499">MLSTPRAPRRVAAALLTAAVAGLAALSSLPAEAAPRTPVVTAEARAAGVQPGNATMGWRQQSPTAGRSALPSGPSLSTSRTTGPAAAAAKAKKKAFVPKGVLGIDVSSWQRDVDWDAQVASGKLFAYVKATEGTGYKNPYFRSQYTGSYYAGMVRGAYHFATPSSSSGTKQAQVFVKNGGAWSPDGRTLPGVLDIEYNPYGATCYGLSKAKMVSWVKAFTTEYKRLTTRDAVIYTTTDWWTRCTGNSKAFSATNPLWLARYATTPGTLPGGWTWATFWQYTATPIDQNRFSSSYARLVVLATDAG</sequence>
<dbReference type="RefSeq" id="WP_245358065.1">
    <property type="nucleotide sequence ID" value="NZ_BAAAMH010000003.1"/>
</dbReference>
<dbReference type="SMART" id="SM00641">
    <property type="entry name" value="Glyco_25"/>
    <property type="match status" value="1"/>
</dbReference>
<dbReference type="InterPro" id="IPR018077">
    <property type="entry name" value="Glyco_hydro_fam25_subgr"/>
</dbReference>
<keyword evidence="7" id="KW-1185">Reference proteome</keyword>
<evidence type="ECO:0000256" key="4">
    <source>
        <dbReference type="SAM" id="MobiDB-lite"/>
    </source>
</evidence>
<comment type="similarity">
    <text evidence="1">Belongs to the glycosyl hydrolase 25 family.</text>
</comment>
<dbReference type="InterPro" id="IPR017853">
    <property type="entry name" value="GH"/>
</dbReference>
<evidence type="ECO:0000256" key="3">
    <source>
        <dbReference type="ARBA" id="ARBA00023295"/>
    </source>
</evidence>
<dbReference type="Pfam" id="PF01183">
    <property type="entry name" value="Glyco_hydro_25"/>
    <property type="match status" value="1"/>
</dbReference>
<gene>
    <name evidence="6" type="ORF">JOF54_002397</name>
</gene>
<dbReference type="InterPro" id="IPR002053">
    <property type="entry name" value="Glyco_hydro_25"/>
</dbReference>
<dbReference type="PANTHER" id="PTHR34135">
    <property type="entry name" value="LYSOZYME"/>
    <property type="match status" value="1"/>
</dbReference>
<reference evidence="6 7" key="1">
    <citation type="submission" date="2021-03" db="EMBL/GenBank/DDBJ databases">
        <title>Sequencing the genomes of 1000 actinobacteria strains.</title>
        <authorList>
            <person name="Klenk H.-P."/>
        </authorList>
    </citation>
    <scope>NUCLEOTIDE SEQUENCE [LARGE SCALE GENOMIC DNA]</scope>
    <source>
        <strain evidence="6 7">DSM 12936</strain>
    </source>
</reference>
<organism evidence="6 7">
    <name type="scientific">Microlunatus capsulatus</name>
    <dbReference type="NCBI Taxonomy" id="99117"/>
    <lineage>
        <taxon>Bacteria</taxon>
        <taxon>Bacillati</taxon>
        <taxon>Actinomycetota</taxon>
        <taxon>Actinomycetes</taxon>
        <taxon>Propionibacteriales</taxon>
        <taxon>Propionibacteriaceae</taxon>
        <taxon>Microlunatus</taxon>
    </lineage>
</organism>
<dbReference type="PROSITE" id="PS51904">
    <property type="entry name" value="GLYCOSYL_HYDROL_F25_2"/>
    <property type="match status" value="1"/>
</dbReference>
<evidence type="ECO:0000313" key="6">
    <source>
        <dbReference type="EMBL" id="MBP2417475.1"/>
    </source>
</evidence>
<keyword evidence="3" id="KW-0326">Glycosidase</keyword>
<feature type="chain" id="PRO_5047133147" evidence="5">
    <location>
        <begin position="34"/>
        <end position="305"/>
    </location>
</feature>